<comment type="caution">
    <text evidence="7">The sequence shown here is derived from an EMBL/GenBank/DDBJ whole genome shotgun (WGS) entry which is preliminary data.</text>
</comment>
<dbReference type="PROSITE" id="PS01359">
    <property type="entry name" value="ZF_PHD_1"/>
    <property type="match status" value="1"/>
</dbReference>
<accession>A0A8S1PSY4</accession>
<dbReference type="Proteomes" id="UP000688137">
    <property type="component" value="Unassembled WGS sequence"/>
</dbReference>
<dbReference type="PANTHER" id="PTHR46364">
    <property type="entry name" value="OS08G0421900 PROTEIN"/>
    <property type="match status" value="1"/>
</dbReference>
<evidence type="ECO:0000256" key="4">
    <source>
        <dbReference type="PROSITE-ProRule" id="PRU00146"/>
    </source>
</evidence>
<dbReference type="EMBL" id="CAJJDM010000133">
    <property type="protein sequence ID" value="CAD8106226.1"/>
    <property type="molecule type" value="Genomic_DNA"/>
</dbReference>
<dbReference type="InterPro" id="IPR019786">
    <property type="entry name" value="Zinc_finger_PHD-type_CS"/>
</dbReference>
<proteinExistence type="predicted"/>
<evidence type="ECO:0000256" key="5">
    <source>
        <dbReference type="SAM" id="MobiDB-lite"/>
    </source>
</evidence>
<dbReference type="OMA" id="IQNEWAG"/>
<dbReference type="AlphaFoldDB" id="A0A8S1PSY4"/>
<evidence type="ECO:0000256" key="3">
    <source>
        <dbReference type="ARBA" id="ARBA00022833"/>
    </source>
</evidence>
<name>A0A8S1PSY4_PARPR</name>
<dbReference type="PROSITE" id="PS50016">
    <property type="entry name" value="ZF_PHD_2"/>
    <property type="match status" value="1"/>
</dbReference>
<sequence length="260" mass="30899">MKSVKFSKEDYPVIMKSLDEQDFETFISFFRNTELLVECEYMQTRSKQKLAPTESAQFQIGRRNVYVQTTEMIKIRIQNEWAGFIKGRIYYSVKDIEERDGDFQKLEECTPKDLFLTDLTQWFLSTSFIQKIKVIPIDQSSEETTELQDDEYYTRAEYNTQLQQFNPPIKEWTTYCYCKKLYDPGERYIQCDSCNEWVHYTCSGKSDKELKNISKLRFICLPCTEANRKKKQSNIQENSTQDGDSTKIRSFNTTYGKKKK</sequence>
<keyword evidence="3" id="KW-0862">Zinc</keyword>
<feature type="compositionally biased region" description="Polar residues" evidence="5">
    <location>
        <begin position="233"/>
        <end position="260"/>
    </location>
</feature>
<feature type="region of interest" description="Disordered" evidence="5">
    <location>
        <begin position="230"/>
        <end position="260"/>
    </location>
</feature>
<dbReference type="InterPro" id="IPR001965">
    <property type="entry name" value="Znf_PHD"/>
</dbReference>
<keyword evidence="2 4" id="KW-0863">Zinc-finger</keyword>
<evidence type="ECO:0000313" key="7">
    <source>
        <dbReference type="EMBL" id="CAD8106226.1"/>
    </source>
</evidence>
<keyword evidence="1" id="KW-0479">Metal-binding</keyword>
<gene>
    <name evidence="7" type="ORF">PPRIM_AZ9-3.1.T1300015</name>
</gene>
<protein>
    <recommendedName>
        <fullName evidence="6">PHD-type domain-containing protein</fullName>
    </recommendedName>
</protein>
<feature type="domain" description="PHD-type" evidence="6">
    <location>
        <begin position="173"/>
        <end position="226"/>
    </location>
</feature>
<reference evidence="7" key="1">
    <citation type="submission" date="2021-01" db="EMBL/GenBank/DDBJ databases">
        <authorList>
            <consortium name="Genoscope - CEA"/>
            <person name="William W."/>
        </authorList>
    </citation>
    <scope>NUCLEOTIDE SEQUENCE</scope>
</reference>
<evidence type="ECO:0000313" key="8">
    <source>
        <dbReference type="Proteomes" id="UP000688137"/>
    </source>
</evidence>
<evidence type="ECO:0000256" key="2">
    <source>
        <dbReference type="ARBA" id="ARBA00022771"/>
    </source>
</evidence>
<evidence type="ECO:0000259" key="6">
    <source>
        <dbReference type="PROSITE" id="PS50016"/>
    </source>
</evidence>
<dbReference type="Pfam" id="PF00628">
    <property type="entry name" value="PHD"/>
    <property type="match status" value="1"/>
</dbReference>
<evidence type="ECO:0000256" key="1">
    <source>
        <dbReference type="ARBA" id="ARBA00022723"/>
    </source>
</evidence>
<keyword evidence="8" id="KW-1185">Reference proteome</keyword>
<dbReference type="InterPro" id="IPR019787">
    <property type="entry name" value="Znf_PHD-finger"/>
</dbReference>
<dbReference type="GO" id="GO:0008270">
    <property type="term" value="F:zinc ion binding"/>
    <property type="evidence" value="ECO:0007669"/>
    <property type="project" value="UniProtKB-KW"/>
</dbReference>
<organism evidence="7 8">
    <name type="scientific">Paramecium primaurelia</name>
    <dbReference type="NCBI Taxonomy" id="5886"/>
    <lineage>
        <taxon>Eukaryota</taxon>
        <taxon>Sar</taxon>
        <taxon>Alveolata</taxon>
        <taxon>Ciliophora</taxon>
        <taxon>Intramacronucleata</taxon>
        <taxon>Oligohymenophorea</taxon>
        <taxon>Peniculida</taxon>
        <taxon>Parameciidae</taxon>
        <taxon>Paramecium</taxon>
    </lineage>
</organism>
<dbReference type="SMART" id="SM00249">
    <property type="entry name" value="PHD"/>
    <property type="match status" value="1"/>
</dbReference>